<accession>A0ABY4FHE1</accession>
<protein>
    <recommendedName>
        <fullName evidence="3">HEAT repeat domain-containing protein</fullName>
    </recommendedName>
</protein>
<dbReference type="RefSeq" id="WP_244724573.1">
    <property type="nucleotide sequence ID" value="NZ_CP095049.1"/>
</dbReference>
<evidence type="ECO:0000313" key="1">
    <source>
        <dbReference type="EMBL" id="UOQ55546.1"/>
    </source>
</evidence>
<keyword evidence="2" id="KW-1185">Reference proteome</keyword>
<reference evidence="1 2" key="1">
    <citation type="submission" date="2022-04" db="EMBL/GenBank/DDBJ databases">
        <title>Hymenobacter sp. isolated from the air.</title>
        <authorList>
            <person name="Won M."/>
            <person name="Lee C.-M."/>
            <person name="Woen H.-Y."/>
            <person name="Kwon S.-W."/>
        </authorList>
    </citation>
    <scope>NUCLEOTIDE SEQUENCE [LARGE SCALE GENOMIC DNA]</scope>
    <source>
        <strain evidence="2">5116 S-27</strain>
    </source>
</reference>
<gene>
    <name evidence="1" type="ORF">MUN80_12480</name>
</gene>
<organism evidence="1 2">
    <name type="scientific">Hymenobacter cellulosivorans</name>
    <dbReference type="NCBI Taxonomy" id="2932249"/>
    <lineage>
        <taxon>Bacteria</taxon>
        <taxon>Pseudomonadati</taxon>
        <taxon>Bacteroidota</taxon>
        <taxon>Cytophagia</taxon>
        <taxon>Cytophagales</taxon>
        <taxon>Hymenobacteraceae</taxon>
        <taxon>Hymenobacter</taxon>
    </lineage>
</organism>
<evidence type="ECO:0000313" key="2">
    <source>
        <dbReference type="Proteomes" id="UP000831785"/>
    </source>
</evidence>
<sequence length="208" mass="24135">MSSSAFQQFLAQLQAKDYAKAQGFDLGWYDHMSPQELQQAEHLLLAQARTGDMSPLPSLAKLATPAAVAFLEQTLQEKKYYPESGLDYDLAKYLWDITHDERYLETFEKFSLKNKTAKTRFIKYLADLPDSAKRINQLLEFIKDDYQDSAVRATIEILKLLGLIKPDESNSEQYRGLFNMIRGERQDERNKGQKELMALIERFHKNIM</sequence>
<proteinExistence type="predicted"/>
<name>A0ABY4FHE1_9BACT</name>
<dbReference type="EMBL" id="CP095049">
    <property type="protein sequence ID" value="UOQ55546.1"/>
    <property type="molecule type" value="Genomic_DNA"/>
</dbReference>
<evidence type="ECO:0008006" key="3">
    <source>
        <dbReference type="Google" id="ProtNLM"/>
    </source>
</evidence>
<dbReference type="Proteomes" id="UP000831785">
    <property type="component" value="Chromosome"/>
</dbReference>